<protein>
    <recommendedName>
        <fullName evidence="3">DUF5660 domain-containing protein</fullName>
    </recommendedName>
</protein>
<name>A0A0G0ZCA0_9BACT</name>
<dbReference type="Proteomes" id="UP000034320">
    <property type="component" value="Unassembled WGS sequence"/>
</dbReference>
<sequence length="194" mass="22602">MFAKKSNQRNNPWADLTHEKLSDSSRPSVKKQLEDLVSPVKMLDQIFGTKSSNEQYPKIPGREKQHVKQNQENVIFSNSHRSEDIKIRQETNAIATELKKQIAILERKEKTFTTELSKIKVEQLPAKTGIYYLRFLEWMLLEVKRLIIKVEEGSVWLATFNSRKKKKLGYWKMYKKHGTSFGLSQERSSATQTG</sequence>
<dbReference type="InterPro" id="IPR043719">
    <property type="entry name" value="DUF5660"/>
</dbReference>
<organism evidence="4 5">
    <name type="scientific">Candidatus Gottesmanbacteria bacterium GW2011_GWA2_42_18</name>
    <dbReference type="NCBI Taxonomy" id="1618442"/>
    <lineage>
        <taxon>Bacteria</taxon>
        <taxon>Candidatus Gottesmaniibacteriota</taxon>
    </lineage>
</organism>
<dbReference type="Pfam" id="PF18904">
    <property type="entry name" value="DUF5660"/>
    <property type="match status" value="1"/>
</dbReference>
<comment type="caution">
    <text evidence="4">The sequence shown here is derived from an EMBL/GenBank/DDBJ whole genome shotgun (WGS) entry which is preliminary data.</text>
</comment>
<gene>
    <name evidence="4" type="ORF">UV09_C0018G0013</name>
</gene>
<evidence type="ECO:0000256" key="2">
    <source>
        <dbReference type="SAM" id="MobiDB-lite"/>
    </source>
</evidence>
<proteinExistence type="predicted"/>
<accession>A0A0G0ZCA0</accession>
<evidence type="ECO:0000313" key="5">
    <source>
        <dbReference type="Proteomes" id="UP000034320"/>
    </source>
</evidence>
<keyword evidence="1" id="KW-0175">Coiled coil</keyword>
<feature type="domain" description="DUF5660" evidence="3">
    <location>
        <begin position="89"/>
        <end position="194"/>
    </location>
</feature>
<evidence type="ECO:0000313" key="4">
    <source>
        <dbReference type="EMBL" id="KKS46337.1"/>
    </source>
</evidence>
<evidence type="ECO:0000259" key="3">
    <source>
        <dbReference type="Pfam" id="PF18904"/>
    </source>
</evidence>
<dbReference type="EMBL" id="LCDD01000018">
    <property type="protein sequence ID" value="KKS46337.1"/>
    <property type="molecule type" value="Genomic_DNA"/>
</dbReference>
<feature type="region of interest" description="Disordered" evidence="2">
    <location>
        <begin position="1"/>
        <end position="30"/>
    </location>
</feature>
<dbReference type="AlphaFoldDB" id="A0A0G0ZCA0"/>
<evidence type="ECO:0000256" key="1">
    <source>
        <dbReference type="SAM" id="Coils"/>
    </source>
</evidence>
<feature type="coiled-coil region" evidence="1">
    <location>
        <begin position="88"/>
        <end position="115"/>
    </location>
</feature>
<reference evidence="4 5" key="1">
    <citation type="journal article" date="2015" name="Nature">
        <title>rRNA introns, odd ribosomes, and small enigmatic genomes across a large radiation of phyla.</title>
        <authorList>
            <person name="Brown C.T."/>
            <person name="Hug L.A."/>
            <person name="Thomas B.C."/>
            <person name="Sharon I."/>
            <person name="Castelle C.J."/>
            <person name="Singh A."/>
            <person name="Wilkins M.J."/>
            <person name="Williams K.H."/>
            <person name="Banfield J.F."/>
        </authorList>
    </citation>
    <scope>NUCLEOTIDE SEQUENCE [LARGE SCALE GENOMIC DNA]</scope>
</reference>